<dbReference type="SUPFAM" id="SSF55486">
    <property type="entry name" value="Metalloproteases ('zincins'), catalytic domain"/>
    <property type="match status" value="1"/>
</dbReference>
<evidence type="ECO:0000313" key="8">
    <source>
        <dbReference type="EMBL" id="MBD1397308.1"/>
    </source>
</evidence>
<organism evidence="8 9">
    <name type="scientific">Pontibacter aquaedesilientis</name>
    <dbReference type="NCBI Taxonomy" id="2766980"/>
    <lineage>
        <taxon>Bacteria</taxon>
        <taxon>Pseudomonadati</taxon>
        <taxon>Bacteroidota</taxon>
        <taxon>Cytophagia</taxon>
        <taxon>Cytophagales</taxon>
        <taxon>Hymenobacteraceae</taxon>
        <taxon>Pontibacter</taxon>
    </lineage>
</organism>
<comment type="caution">
    <text evidence="8">The sequence shown here is derived from an EMBL/GenBank/DDBJ whole genome shotgun (WGS) entry which is preliminary data.</text>
</comment>
<dbReference type="InterPro" id="IPR026444">
    <property type="entry name" value="Secre_tail"/>
</dbReference>
<dbReference type="Gene3D" id="3.40.390.10">
    <property type="entry name" value="Collagenase (Catalytic Domain)"/>
    <property type="match status" value="1"/>
</dbReference>
<evidence type="ECO:0000259" key="5">
    <source>
        <dbReference type="Pfam" id="PF00413"/>
    </source>
</evidence>
<evidence type="ECO:0000256" key="4">
    <source>
        <dbReference type="ARBA" id="ARBA00022833"/>
    </source>
</evidence>
<feature type="domain" description="Peptidase M10 metallopeptidase" evidence="5">
    <location>
        <begin position="346"/>
        <end position="499"/>
    </location>
</feature>
<dbReference type="InterPro" id="IPR014756">
    <property type="entry name" value="Ig_E-set"/>
</dbReference>
<evidence type="ECO:0000256" key="2">
    <source>
        <dbReference type="ARBA" id="ARBA00022723"/>
    </source>
</evidence>
<evidence type="ECO:0000259" key="6">
    <source>
        <dbReference type="Pfam" id="PF01833"/>
    </source>
</evidence>
<keyword evidence="2" id="KW-0479">Metal-binding</keyword>
<dbReference type="InterPro" id="IPR002909">
    <property type="entry name" value="IPT_dom"/>
</dbReference>
<dbReference type="EMBL" id="JACXAJ010000003">
    <property type="protein sequence ID" value="MBD1397308.1"/>
    <property type="molecule type" value="Genomic_DNA"/>
</dbReference>
<dbReference type="InterPro" id="IPR013783">
    <property type="entry name" value="Ig-like_fold"/>
</dbReference>
<reference evidence="8 9" key="1">
    <citation type="submission" date="2020-09" db="EMBL/GenBank/DDBJ databases">
        <title>Genome sequencing and assembly of Pontibacter sp.</title>
        <authorList>
            <person name="Chhetri G."/>
        </authorList>
    </citation>
    <scope>NUCLEOTIDE SEQUENCE [LARGE SCALE GENOMIC DNA]</scope>
    <source>
        <strain evidence="8 9">JH31</strain>
    </source>
</reference>
<dbReference type="SUPFAM" id="SSF81296">
    <property type="entry name" value="E set domains"/>
    <property type="match status" value="1"/>
</dbReference>
<feature type="domain" description="IPT/TIG" evidence="6">
    <location>
        <begin position="216"/>
        <end position="314"/>
    </location>
</feature>
<keyword evidence="4" id="KW-0862">Zinc</keyword>
<dbReference type="Gene3D" id="2.60.40.10">
    <property type="entry name" value="Immunoglobulins"/>
    <property type="match status" value="2"/>
</dbReference>
<keyword evidence="9" id="KW-1185">Reference proteome</keyword>
<evidence type="ECO:0000256" key="3">
    <source>
        <dbReference type="ARBA" id="ARBA00022801"/>
    </source>
</evidence>
<evidence type="ECO:0000259" key="7">
    <source>
        <dbReference type="Pfam" id="PF18962"/>
    </source>
</evidence>
<evidence type="ECO:0000256" key="1">
    <source>
        <dbReference type="ARBA" id="ARBA00022670"/>
    </source>
</evidence>
<dbReference type="Pfam" id="PF18962">
    <property type="entry name" value="Por_Secre_tail"/>
    <property type="match status" value="1"/>
</dbReference>
<evidence type="ECO:0000313" key="9">
    <source>
        <dbReference type="Proteomes" id="UP000625551"/>
    </source>
</evidence>
<dbReference type="Pfam" id="PF01833">
    <property type="entry name" value="TIG"/>
    <property type="match status" value="1"/>
</dbReference>
<name>A0ABR7XG80_9BACT</name>
<keyword evidence="1" id="KW-0645">Protease</keyword>
<gene>
    <name evidence="8" type="ORF">H9Q13_09040</name>
</gene>
<feature type="domain" description="Secretion system C-terminal sorting" evidence="7">
    <location>
        <begin position="631"/>
        <end position="716"/>
    </location>
</feature>
<dbReference type="Proteomes" id="UP000625551">
    <property type="component" value="Unassembled WGS sequence"/>
</dbReference>
<dbReference type="Pfam" id="PF00413">
    <property type="entry name" value="Peptidase_M10"/>
    <property type="match status" value="1"/>
</dbReference>
<keyword evidence="3" id="KW-0378">Hydrolase</keyword>
<dbReference type="InterPro" id="IPR001818">
    <property type="entry name" value="Pept_M10_metallopeptidase"/>
</dbReference>
<dbReference type="InterPro" id="IPR024079">
    <property type="entry name" value="MetalloPept_cat_dom_sf"/>
</dbReference>
<dbReference type="CDD" id="cd00603">
    <property type="entry name" value="IPT_PCSR"/>
    <property type="match status" value="1"/>
</dbReference>
<sequence>MTISFYTPISYGSSRVAAILALLFSVLILPAFASEGLHMSPISLEERTKAAEIIVEGEVVAQRSFWDARQENIYTAYTVRLFKLFKGELREKQLEVITEGGSVGLTRHEVSSALKLYKGQQGLFFLTKGSQAGIASSTNLPVMTPYASRQGFVGYDTKSATATDPFNAYESVQELYRTVTTRTGRNFTTIVENEQLDSGILKQSQRRQATEATQAPVVTTISPTITSAGTNAILTINGTNFGSSRGNGFVEFRNADDGGKTLVKPYATDYISWTNSQIRVRVPSATPTGGTAGTGPVKVTANDGTSASSIGTLTIEFAYSNVVAQGGKTPVQPLLIDANRSGGYTLQFAPSMQSRSAAQEGFRRALNSWVCTTNVNWTIGTPTTTETISDDGRSVIRFAPSSDTGQGVLARTISRYRGCATAGDTVFWLTEFDMEINNSINWQYGPGSPGPSQFDFQTVILHELGHAHQLGHVILENAIMHYAIESRRIIRDLGAADLRGANLIMARSLNPPACGGRSPIVPKLDGDCNLAPEVFTFDATFGTTGVVNVVWTTNTESNVDSYVVQRSQNGQNWEDIGQVSATGPGQYTFTDRSPLPRRSYYRIKVVYKNRTESFSARVQVLNPEDLRTFKVYPNPIGLNANANGTPSEVLQIEYLVRANSKLNLQLYDIQGKLIFETEATVSDGTDIVEINVSSLAAGTYLLRWSEGSNSGSTKVVKL</sequence>
<dbReference type="RefSeq" id="WP_191183472.1">
    <property type="nucleotide sequence ID" value="NZ_JACXAJ010000003.1"/>
</dbReference>
<proteinExistence type="predicted"/>
<protein>
    <submittedName>
        <fullName evidence="8">T9SS type A sorting domain-containing protein</fullName>
    </submittedName>
</protein>
<dbReference type="NCBIfam" id="TIGR04183">
    <property type="entry name" value="Por_Secre_tail"/>
    <property type="match status" value="1"/>
</dbReference>
<accession>A0ABR7XG80</accession>